<dbReference type="Gene3D" id="3.30.200.20">
    <property type="entry name" value="Phosphorylase Kinase, domain 1"/>
    <property type="match status" value="1"/>
</dbReference>
<name>A0A428RT59_9HYPO</name>
<evidence type="ECO:0000256" key="16">
    <source>
        <dbReference type="SAM" id="MobiDB-lite"/>
    </source>
</evidence>
<comment type="catalytic activity">
    <reaction evidence="13">
        <text>L-threonyl-[protein] + ATP = O-phospho-L-threonyl-[protein] + ADP + H(+)</text>
        <dbReference type="Rhea" id="RHEA:46608"/>
        <dbReference type="Rhea" id="RHEA-COMP:11060"/>
        <dbReference type="Rhea" id="RHEA-COMP:11605"/>
        <dbReference type="ChEBI" id="CHEBI:15378"/>
        <dbReference type="ChEBI" id="CHEBI:30013"/>
        <dbReference type="ChEBI" id="CHEBI:30616"/>
        <dbReference type="ChEBI" id="CHEBI:61977"/>
        <dbReference type="ChEBI" id="CHEBI:456216"/>
        <dbReference type="EC" id="2.7.11.1"/>
    </reaction>
</comment>
<dbReference type="PROSITE" id="PS50011">
    <property type="entry name" value="PROTEIN_KINASE_DOM"/>
    <property type="match status" value="1"/>
</dbReference>
<keyword evidence="10 15" id="KW-0067">ATP-binding</keyword>
<evidence type="ECO:0000256" key="13">
    <source>
        <dbReference type="ARBA" id="ARBA00047899"/>
    </source>
</evidence>
<evidence type="ECO:0000256" key="6">
    <source>
        <dbReference type="ARBA" id="ARBA00022527"/>
    </source>
</evidence>
<dbReference type="EC" id="2.7.11.1" evidence="3"/>
<dbReference type="EMBL" id="NIZV01000800">
    <property type="protein sequence ID" value="RSL80786.1"/>
    <property type="molecule type" value="Genomic_DNA"/>
</dbReference>
<dbReference type="InterPro" id="IPR011009">
    <property type="entry name" value="Kinase-like_dom_sf"/>
</dbReference>
<dbReference type="SMART" id="SM00220">
    <property type="entry name" value="S_TKc"/>
    <property type="match status" value="1"/>
</dbReference>
<evidence type="ECO:0000259" key="17">
    <source>
        <dbReference type="PROSITE" id="PS50011"/>
    </source>
</evidence>
<dbReference type="InterPro" id="IPR051175">
    <property type="entry name" value="CLK_kinases"/>
</dbReference>
<dbReference type="GO" id="GO:0004674">
    <property type="term" value="F:protein serine/threonine kinase activity"/>
    <property type="evidence" value="ECO:0007669"/>
    <property type="project" value="UniProtKB-KW"/>
</dbReference>
<dbReference type="PANTHER" id="PTHR45646">
    <property type="entry name" value="SERINE/THREONINE-PROTEIN KINASE DOA-RELATED"/>
    <property type="match status" value="1"/>
</dbReference>
<dbReference type="InterPro" id="IPR008266">
    <property type="entry name" value="Tyr_kinase_AS"/>
</dbReference>
<reference evidence="18 19" key="1">
    <citation type="submission" date="2017-06" db="EMBL/GenBank/DDBJ databases">
        <title>Cmopartive genomic analysis of Ambrosia Fusariam Clade fungi.</title>
        <authorList>
            <person name="Stajich J.E."/>
            <person name="Carrillo J."/>
            <person name="Kijimoto T."/>
            <person name="Eskalen A."/>
            <person name="O'Donnell K."/>
            <person name="Kasson M."/>
        </authorList>
    </citation>
    <scope>NUCLEOTIDE SEQUENCE [LARGE SCALE GENOMIC DNA]</scope>
    <source>
        <strain evidence="18 19">NRRL 20438</strain>
    </source>
</reference>
<dbReference type="InterPro" id="IPR017441">
    <property type="entry name" value="Protein_kinase_ATP_BS"/>
</dbReference>
<feature type="binding site" evidence="15">
    <location>
        <position position="110"/>
    </location>
    <ligand>
        <name>ATP</name>
        <dbReference type="ChEBI" id="CHEBI:30616"/>
    </ligand>
</feature>
<comment type="subunit">
    <text evidence="2">Component of the EKC/KEOPS complex composed of at least BUD32, CGI121, GON7, KAE1 and PCC1; the whole complex dimerizes.</text>
</comment>
<evidence type="ECO:0000313" key="18">
    <source>
        <dbReference type="EMBL" id="RSL80786.1"/>
    </source>
</evidence>
<comment type="caution">
    <text evidence="18">The sequence shown here is derived from an EMBL/GenBank/DDBJ whole genome shotgun (WGS) entry which is preliminary data.</text>
</comment>
<proteinExistence type="predicted"/>
<evidence type="ECO:0000256" key="5">
    <source>
        <dbReference type="ARBA" id="ARBA00019973"/>
    </source>
</evidence>
<keyword evidence="7" id="KW-0808">Transferase</keyword>
<evidence type="ECO:0000256" key="12">
    <source>
        <dbReference type="ARBA" id="ARBA00033194"/>
    </source>
</evidence>
<accession>A0A428RT59</accession>
<dbReference type="GO" id="GO:0005524">
    <property type="term" value="F:ATP binding"/>
    <property type="evidence" value="ECO:0007669"/>
    <property type="project" value="UniProtKB-UniRule"/>
</dbReference>
<feature type="region of interest" description="Disordered" evidence="16">
    <location>
        <begin position="1"/>
        <end position="33"/>
    </location>
</feature>
<evidence type="ECO:0000256" key="1">
    <source>
        <dbReference type="ARBA" id="ARBA00003747"/>
    </source>
</evidence>
<sequence>MPNISSGLPSPESSPESNSEDKANRGDATSSRVCILSHRPETAEGLYIDGPDDEVEPLEGYHDNGYHPVKIGDCFGPSGQYCVQHKLGHGGFATVWLCRDTQHGRYVAVKIMIAEVTPDKIPDLGLSQLDLDLPGAEFVITPLDHFALDGPNGTHQCLVTPLLGPRVAPDLWPHIKQDPDVMLPRLARQATQALNFLHKNRICHGDFRPANILVRLINIDHLSKNELYALIGAPMAVMVRHVSGGDLPTLSPKYLVLQANLAGLGAYLSDQIAVIDFGESYPFSSPPEDLGIPDHYLPPELLLDERLVPGPAADLWALGCTLFEIRQQLSLFHTTNGPDSVLAHIVRLFGKLPEKWWDKWESRRDFFDDQGRWTRSSRGFSLEEDLKRELKIFGTEKSTPRSSMITPEVQQKLLADLLYKLLRYEPAGRLTAEQALEHEWLKDNEPSTGLEIVLS</sequence>
<comment type="function">
    <text evidence="1">Component of the EKC/KEOPS complex that is required for the formation of a threonylcarbamoyl group on adenosine at position 37 (t(6)A37) in tRNAs that read codons beginning with adenine. The complex is probably involved in the transfer of the threonylcarbamoyl moiety of threonylcarbamoyl-AMP (TC-AMP) to the N6 group of A37. BUD32 has ATPase activity in the context of the EKC/KEOPS complex and likely plays a supporting role to the catalytic subunit KAE1. The EKC/KEOPS complex also promotes both telomere uncapping and telomere elongation. The complex is required for efficient recruitment of transcriptional coactivators.</text>
</comment>
<protein>
    <recommendedName>
        <fullName evidence="5">EKC/KEOPS complex subunit BUD32</fullName>
        <ecNumber evidence="3">2.7.11.1</ecNumber>
    </recommendedName>
    <alternativeName>
        <fullName evidence="11 12">Atypical Serine/threonine protein kinase BUD32</fullName>
    </alternativeName>
    <alternativeName>
        <fullName evidence="4">EKC/KEOPS complex subunit bud32</fullName>
    </alternativeName>
</protein>
<evidence type="ECO:0000256" key="14">
    <source>
        <dbReference type="ARBA" id="ARBA00048679"/>
    </source>
</evidence>
<dbReference type="PANTHER" id="PTHR45646:SF11">
    <property type="entry name" value="SERINE_THREONINE-PROTEIN KINASE DOA"/>
    <property type="match status" value="1"/>
</dbReference>
<evidence type="ECO:0000256" key="15">
    <source>
        <dbReference type="PROSITE-ProRule" id="PRU10141"/>
    </source>
</evidence>
<keyword evidence="8 15" id="KW-0547">Nucleotide-binding</keyword>
<evidence type="ECO:0000256" key="9">
    <source>
        <dbReference type="ARBA" id="ARBA00022777"/>
    </source>
</evidence>
<keyword evidence="9" id="KW-0418">Kinase</keyword>
<evidence type="ECO:0000256" key="3">
    <source>
        <dbReference type="ARBA" id="ARBA00012513"/>
    </source>
</evidence>
<evidence type="ECO:0000256" key="11">
    <source>
        <dbReference type="ARBA" id="ARBA00030980"/>
    </source>
</evidence>
<dbReference type="AlphaFoldDB" id="A0A428RT59"/>
<dbReference type="GO" id="GO:0005634">
    <property type="term" value="C:nucleus"/>
    <property type="evidence" value="ECO:0007669"/>
    <property type="project" value="TreeGrafter"/>
</dbReference>
<gene>
    <name evidence="18" type="ORF">CDV31_017093</name>
</gene>
<comment type="catalytic activity">
    <reaction evidence="14">
        <text>L-seryl-[protein] + ATP = O-phospho-L-seryl-[protein] + ADP + H(+)</text>
        <dbReference type="Rhea" id="RHEA:17989"/>
        <dbReference type="Rhea" id="RHEA-COMP:9863"/>
        <dbReference type="Rhea" id="RHEA-COMP:11604"/>
        <dbReference type="ChEBI" id="CHEBI:15378"/>
        <dbReference type="ChEBI" id="CHEBI:29999"/>
        <dbReference type="ChEBI" id="CHEBI:30616"/>
        <dbReference type="ChEBI" id="CHEBI:83421"/>
        <dbReference type="ChEBI" id="CHEBI:456216"/>
        <dbReference type="EC" id="2.7.11.1"/>
    </reaction>
</comment>
<dbReference type="GO" id="GO:0043484">
    <property type="term" value="P:regulation of RNA splicing"/>
    <property type="evidence" value="ECO:0007669"/>
    <property type="project" value="TreeGrafter"/>
</dbReference>
<keyword evidence="6" id="KW-0723">Serine/threonine-protein kinase</keyword>
<evidence type="ECO:0000313" key="19">
    <source>
        <dbReference type="Proteomes" id="UP000288429"/>
    </source>
</evidence>
<feature type="compositionally biased region" description="Low complexity" evidence="16">
    <location>
        <begin position="1"/>
        <end position="17"/>
    </location>
</feature>
<dbReference type="PROSITE" id="PS00109">
    <property type="entry name" value="PROTEIN_KINASE_TYR"/>
    <property type="match status" value="1"/>
</dbReference>
<organism evidence="18 19">
    <name type="scientific">Fusarium ambrosium</name>
    <dbReference type="NCBI Taxonomy" id="131363"/>
    <lineage>
        <taxon>Eukaryota</taxon>
        <taxon>Fungi</taxon>
        <taxon>Dikarya</taxon>
        <taxon>Ascomycota</taxon>
        <taxon>Pezizomycotina</taxon>
        <taxon>Sordariomycetes</taxon>
        <taxon>Hypocreomycetidae</taxon>
        <taxon>Hypocreales</taxon>
        <taxon>Nectriaceae</taxon>
        <taxon>Fusarium</taxon>
        <taxon>Fusarium solani species complex</taxon>
    </lineage>
</organism>
<evidence type="ECO:0000256" key="7">
    <source>
        <dbReference type="ARBA" id="ARBA00022679"/>
    </source>
</evidence>
<evidence type="ECO:0000256" key="8">
    <source>
        <dbReference type="ARBA" id="ARBA00022741"/>
    </source>
</evidence>
<dbReference type="PROSITE" id="PS00107">
    <property type="entry name" value="PROTEIN_KINASE_ATP"/>
    <property type="match status" value="1"/>
</dbReference>
<evidence type="ECO:0000256" key="2">
    <source>
        <dbReference type="ARBA" id="ARBA00011534"/>
    </source>
</evidence>
<keyword evidence="19" id="KW-1185">Reference proteome</keyword>
<dbReference type="Proteomes" id="UP000288429">
    <property type="component" value="Unassembled WGS sequence"/>
</dbReference>
<evidence type="ECO:0000256" key="4">
    <source>
        <dbReference type="ARBA" id="ARBA00013948"/>
    </source>
</evidence>
<dbReference type="Pfam" id="PF00069">
    <property type="entry name" value="Pkinase"/>
    <property type="match status" value="2"/>
</dbReference>
<dbReference type="Gene3D" id="1.10.510.10">
    <property type="entry name" value="Transferase(Phosphotransferase) domain 1"/>
    <property type="match status" value="1"/>
</dbReference>
<dbReference type="InterPro" id="IPR000719">
    <property type="entry name" value="Prot_kinase_dom"/>
</dbReference>
<evidence type="ECO:0000256" key="10">
    <source>
        <dbReference type="ARBA" id="ARBA00022840"/>
    </source>
</evidence>
<dbReference type="SUPFAM" id="SSF56112">
    <property type="entry name" value="Protein kinase-like (PK-like)"/>
    <property type="match status" value="1"/>
</dbReference>
<feature type="domain" description="Protein kinase" evidence="17">
    <location>
        <begin position="81"/>
        <end position="441"/>
    </location>
</feature>